<proteinExistence type="predicted"/>
<keyword evidence="2" id="KW-1185">Reference proteome</keyword>
<comment type="caution">
    <text evidence="1">The sequence shown here is derived from an EMBL/GenBank/DDBJ whole genome shotgun (WGS) entry which is preliminary data.</text>
</comment>
<keyword evidence="1" id="KW-0238">DNA-binding</keyword>
<dbReference type="Proteomes" id="UP000615026">
    <property type="component" value="Unassembled WGS sequence"/>
</dbReference>
<sequence>MKESLSIQQARKLVLLSQRVPPPNQSGRAITATLSAIEHLGYIQIDTISVVQRAHHHTLWNRNPRYQASQLDQLLADKQVFEY</sequence>
<protein>
    <submittedName>
        <fullName evidence="1">Winged helix DNA-binding domain-containing protein</fullName>
    </submittedName>
</protein>
<feature type="non-terminal residue" evidence="1">
    <location>
        <position position="83"/>
    </location>
</feature>
<accession>A0A928ZZR3</accession>
<evidence type="ECO:0000313" key="1">
    <source>
        <dbReference type="EMBL" id="MBE9070396.1"/>
    </source>
</evidence>
<dbReference type="PANTHER" id="PTHR30528">
    <property type="entry name" value="CYTOPLASMIC PROTEIN"/>
    <property type="match status" value="1"/>
</dbReference>
<dbReference type="AlphaFoldDB" id="A0A928ZZR3"/>
<dbReference type="RefSeq" id="WP_193996263.1">
    <property type="nucleotide sequence ID" value="NZ_JADEXP010000425.1"/>
</dbReference>
<reference evidence="1" key="1">
    <citation type="submission" date="2020-10" db="EMBL/GenBank/DDBJ databases">
        <authorList>
            <person name="Castelo-Branco R."/>
            <person name="Eusebio N."/>
            <person name="Adriana R."/>
            <person name="Vieira A."/>
            <person name="Brugerolle De Fraissinette N."/>
            <person name="Rezende De Castro R."/>
            <person name="Schneider M.P."/>
            <person name="Vasconcelos V."/>
            <person name="Leao P.N."/>
        </authorList>
    </citation>
    <scope>NUCLEOTIDE SEQUENCE</scope>
    <source>
        <strain evidence="1">LEGE 11479</strain>
    </source>
</reference>
<name>A0A928ZZR3_LEPEC</name>
<gene>
    <name evidence="1" type="ORF">IQ260_27510</name>
</gene>
<evidence type="ECO:0000313" key="2">
    <source>
        <dbReference type="Proteomes" id="UP000615026"/>
    </source>
</evidence>
<dbReference type="GO" id="GO:0003677">
    <property type="term" value="F:DNA binding"/>
    <property type="evidence" value="ECO:0007669"/>
    <property type="project" value="UniProtKB-KW"/>
</dbReference>
<organism evidence="1 2">
    <name type="scientific">Leptolyngbya cf. ectocarpi LEGE 11479</name>
    <dbReference type="NCBI Taxonomy" id="1828722"/>
    <lineage>
        <taxon>Bacteria</taxon>
        <taxon>Bacillati</taxon>
        <taxon>Cyanobacteriota</taxon>
        <taxon>Cyanophyceae</taxon>
        <taxon>Leptolyngbyales</taxon>
        <taxon>Leptolyngbyaceae</taxon>
        <taxon>Leptolyngbya group</taxon>
        <taxon>Leptolyngbya</taxon>
    </lineage>
</organism>
<dbReference type="PANTHER" id="PTHR30528:SF0">
    <property type="entry name" value="CYTOPLASMIC PROTEIN"/>
    <property type="match status" value="1"/>
</dbReference>
<dbReference type="InterPro" id="IPR009351">
    <property type="entry name" value="AlkZ-like"/>
</dbReference>
<dbReference type="Pfam" id="PF06224">
    <property type="entry name" value="AlkZ-like"/>
    <property type="match status" value="1"/>
</dbReference>
<dbReference type="EMBL" id="JADEXP010000425">
    <property type="protein sequence ID" value="MBE9070396.1"/>
    <property type="molecule type" value="Genomic_DNA"/>
</dbReference>